<evidence type="ECO:0000313" key="1">
    <source>
        <dbReference type="EMBL" id="DAD22199.1"/>
    </source>
</evidence>
<keyword evidence="2" id="KW-1185">Reference proteome</keyword>
<name>A0A822XSY2_NELNU</name>
<protein>
    <submittedName>
        <fullName evidence="1">Uncharacterized protein</fullName>
    </submittedName>
</protein>
<gene>
    <name evidence="1" type="ORF">HUJ06_023662</name>
</gene>
<dbReference type="EMBL" id="DUZY01000001">
    <property type="protein sequence ID" value="DAD22199.1"/>
    <property type="molecule type" value="Genomic_DNA"/>
</dbReference>
<proteinExistence type="predicted"/>
<evidence type="ECO:0000313" key="2">
    <source>
        <dbReference type="Proteomes" id="UP000607653"/>
    </source>
</evidence>
<reference evidence="1 2" key="1">
    <citation type="journal article" date="2020" name="Mol. Biol. Evol.">
        <title>Distinct Expression and Methylation Patterns for Genes with Different Fates following a Single Whole-Genome Duplication in Flowering Plants.</title>
        <authorList>
            <person name="Shi T."/>
            <person name="Rahmani R.S."/>
            <person name="Gugger P.F."/>
            <person name="Wang M."/>
            <person name="Li H."/>
            <person name="Zhang Y."/>
            <person name="Li Z."/>
            <person name="Wang Q."/>
            <person name="Van de Peer Y."/>
            <person name="Marchal K."/>
            <person name="Chen J."/>
        </authorList>
    </citation>
    <scope>NUCLEOTIDE SEQUENCE [LARGE SCALE GENOMIC DNA]</scope>
    <source>
        <tissue evidence="1">Leaf</tissue>
    </source>
</reference>
<dbReference type="AlphaFoldDB" id="A0A822XSY2"/>
<sequence>MNPIHLAVLLLKDLLKEENTLLLSCFNKEEIENIKKRRKPEIQPQISAI</sequence>
<dbReference type="Proteomes" id="UP000607653">
    <property type="component" value="Unassembled WGS sequence"/>
</dbReference>
<organism evidence="1 2">
    <name type="scientific">Nelumbo nucifera</name>
    <name type="common">Sacred lotus</name>
    <dbReference type="NCBI Taxonomy" id="4432"/>
    <lineage>
        <taxon>Eukaryota</taxon>
        <taxon>Viridiplantae</taxon>
        <taxon>Streptophyta</taxon>
        <taxon>Embryophyta</taxon>
        <taxon>Tracheophyta</taxon>
        <taxon>Spermatophyta</taxon>
        <taxon>Magnoliopsida</taxon>
        <taxon>Proteales</taxon>
        <taxon>Nelumbonaceae</taxon>
        <taxon>Nelumbo</taxon>
    </lineage>
</organism>
<comment type="caution">
    <text evidence="1">The sequence shown here is derived from an EMBL/GenBank/DDBJ whole genome shotgun (WGS) entry which is preliminary data.</text>
</comment>
<accession>A0A822XSY2</accession>